<dbReference type="InterPro" id="IPR036168">
    <property type="entry name" value="AP2_Mu_C_sf"/>
</dbReference>
<reference evidence="2" key="1">
    <citation type="submission" date="2022-08" db="EMBL/GenBank/DDBJ databases">
        <authorList>
            <person name="Marques A."/>
        </authorList>
    </citation>
    <scope>NUCLEOTIDE SEQUENCE</scope>
    <source>
        <strain evidence="2">RhyPub2mFocal</strain>
        <tissue evidence="2">Leaves</tissue>
    </source>
</reference>
<accession>A0AAV8HZX9</accession>
<evidence type="ECO:0000313" key="3">
    <source>
        <dbReference type="Proteomes" id="UP001140206"/>
    </source>
</evidence>
<keyword evidence="3" id="KW-1185">Reference proteome</keyword>
<evidence type="ECO:0000313" key="2">
    <source>
        <dbReference type="EMBL" id="KAJ4821223.1"/>
    </source>
</evidence>
<proteinExistence type="predicted"/>
<dbReference type="SUPFAM" id="SSF49447">
    <property type="entry name" value="Second domain of Mu2 adaptin subunit (ap50) of ap2 adaptor"/>
    <property type="match status" value="1"/>
</dbReference>
<name>A0AAV8HZX9_9POAL</name>
<organism evidence="2 3">
    <name type="scientific">Rhynchospora pubera</name>
    <dbReference type="NCBI Taxonomy" id="906938"/>
    <lineage>
        <taxon>Eukaryota</taxon>
        <taxon>Viridiplantae</taxon>
        <taxon>Streptophyta</taxon>
        <taxon>Embryophyta</taxon>
        <taxon>Tracheophyta</taxon>
        <taxon>Spermatophyta</taxon>
        <taxon>Magnoliopsida</taxon>
        <taxon>Liliopsida</taxon>
        <taxon>Poales</taxon>
        <taxon>Cyperaceae</taxon>
        <taxon>Cyperoideae</taxon>
        <taxon>Rhynchosporeae</taxon>
        <taxon>Rhynchospora</taxon>
    </lineage>
</organism>
<dbReference type="InterPro" id="IPR050431">
    <property type="entry name" value="Adaptor_comp_med_subunit"/>
</dbReference>
<dbReference type="EMBL" id="JAMFTS010000001">
    <property type="protein sequence ID" value="KAJ4821223.1"/>
    <property type="molecule type" value="Genomic_DNA"/>
</dbReference>
<comment type="caution">
    <text evidence="2">The sequence shown here is derived from an EMBL/GenBank/DDBJ whole genome shotgun (WGS) entry which is preliminary data.</text>
</comment>
<evidence type="ECO:0000259" key="1">
    <source>
        <dbReference type="PROSITE" id="PS51072"/>
    </source>
</evidence>
<dbReference type="Proteomes" id="UP001140206">
    <property type="component" value="Chromosome 1"/>
</dbReference>
<dbReference type="CDD" id="cd09252">
    <property type="entry name" value="AP-3_Mu3_Cterm"/>
    <property type="match status" value="1"/>
</dbReference>
<dbReference type="PROSITE" id="PS51072">
    <property type="entry name" value="MHD"/>
    <property type="match status" value="1"/>
</dbReference>
<protein>
    <submittedName>
        <fullName evidence="2">AP-3 complex subunit mu-1</fullName>
    </submittedName>
</protein>
<dbReference type="AlphaFoldDB" id="A0AAV8HZX9"/>
<dbReference type="InterPro" id="IPR028565">
    <property type="entry name" value="MHD"/>
</dbReference>
<dbReference type="Gene3D" id="2.60.40.1170">
    <property type="entry name" value="Mu homology domain, subdomain B"/>
    <property type="match status" value="2"/>
</dbReference>
<sequence length="222" mass="24735">MCTLDGNLRRCQVYGEIQVNSSLPGFPDLTLSFTNPSLLNDVRFQFHPCVRFRPWESSQLLSFVPPDGHFKLMSYRVKELKKIPIYVKPQLTSDSGNCRISALVGARNDPGKTIDSIIVQFQLPPCITSADLTSNHGTVDILADKTCRWSIRQIPKDKLPSLSGNLILEPGLDRLHVAPTFQVRFKIMGIAMSGLKIDKLDIKNMPVNPYKGLRAQTQAGGL</sequence>
<gene>
    <name evidence="2" type="ORF">LUZ62_033789</name>
</gene>
<feature type="domain" description="MHD" evidence="1">
    <location>
        <begin position="1"/>
        <end position="222"/>
    </location>
</feature>
<dbReference type="PANTHER" id="PTHR10529">
    <property type="entry name" value="AP COMPLEX SUBUNIT MU"/>
    <property type="match status" value="1"/>
</dbReference>
<dbReference type="Pfam" id="PF00928">
    <property type="entry name" value="Adap_comp_sub"/>
    <property type="match status" value="1"/>
</dbReference>